<gene>
    <name evidence="5" type="ORF">DM05_0515</name>
</gene>
<evidence type="ECO:0000259" key="3">
    <source>
        <dbReference type="Pfam" id="PF00534"/>
    </source>
</evidence>
<feature type="domain" description="Glycosyl transferase family 1" evidence="3">
    <location>
        <begin position="210"/>
        <end position="373"/>
    </location>
</feature>
<dbReference type="GO" id="GO:0016757">
    <property type="term" value="F:glycosyltransferase activity"/>
    <property type="evidence" value="ECO:0007669"/>
    <property type="project" value="UniProtKB-KW"/>
</dbReference>
<feature type="domain" description="Glycosyltransferase subfamily 4-like N-terminal" evidence="4">
    <location>
        <begin position="17"/>
        <end position="188"/>
    </location>
</feature>
<evidence type="ECO:0000313" key="5">
    <source>
        <dbReference type="EMBL" id="PFG70203.1"/>
    </source>
</evidence>
<dbReference type="AlphaFoldDB" id="A0A7Z1GT65"/>
<dbReference type="EMBL" id="PDJN01000001">
    <property type="protein sequence ID" value="PFG70203.1"/>
    <property type="molecule type" value="Genomic_DNA"/>
</dbReference>
<comment type="caution">
    <text evidence="5">The sequence shown here is derived from an EMBL/GenBank/DDBJ whole genome shotgun (WGS) entry which is preliminary data.</text>
</comment>
<keyword evidence="1" id="KW-0328">Glycosyltransferase</keyword>
<evidence type="ECO:0000259" key="4">
    <source>
        <dbReference type="Pfam" id="PF13579"/>
    </source>
</evidence>
<proteinExistence type="predicted"/>
<keyword evidence="2 5" id="KW-0808">Transferase</keyword>
<dbReference type="PANTHER" id="PTHR12526">
    <property type="entry name" value="GLYCOSYLTRANSFERASE"/>
    <property type="match status" value="1"/>
</dbReference>
<dbReference type="Gene3D" id="3.40.50.2000">
    <property type="entry name" value="Glycogen Phosphorylase B"/>
    <property type="match status" value="2"/>
</dbReference>
<dbReference type="InterPro" id="IPR028098">
    <property type="entry name" value="Glyco_trans_4-like_N"/>
</dbReference>
<organism evidence="5 6">
    <name type="scientific">Pseudomonas poae</name>
    <dbReference type="NCBI Taxonomy" id="200451"/>
    <lineage>
        <taxon>Bacteria</taxon>
        <taxon>Pseudomonadati</taxon>
        <taxon>Pseudomonadota</taxon>
        <taxon>Gammaproteobacteria</taxon>
        <taxon>Pseudomonadales</taxon>
        <taxon>Pseudomonadaceae</taxon>
        <taxon>Pseudomonas</taxon>
    </lineage>
</organism>
<dbReference type="PANTHER" id="PTHR12526:SF510">
    <property type="entry name" value="D-INOSITOL 3-PHOSPHATE GLYCOSYLTRANSFERASE"/>
    <property type="match status" value="1"/>
</dbReference>
<protein>
    <submittedName>
        <fullName evidence="5">Glycosyltransferase involved in cell wall biosynthesis</fullName>
    </submittedName>
</protein>
<dbReference type="RefSeq" id="WP_027603740.1">
    <property type="nucleotide sequence ID" value="NZ_PDJN01000001.1"/>
</dbReference>
<accession>A0A7Z1GT65</accession>
<dbReference type="Pfam" id="PF00534">
    <property type="entry name" value="Glycos_transf_1"/>
    <property type="match status" value="1"/>
</dbReference>
<dbReference type="InterPro" id="IPR001296">
    <property type="entry name" value="Glyco_trans_1"/>
</dbReference>
<reference evidence="5 6" key="2">
    <citation type="submission" date="2017-10" db="EMBL/GenBank/DDBJ databases">
        <title>Bacterial endophytes that colonize and modify switchgrass growth.</title>
        <authorList>
            <person name="Debolt S."/>
        </authorList>
    </citation>
    <scope>NUCLEOTIDE SEQUENCE [LARGE SCALE GENOMIC DNA]</scope>
    <source>
        <strain evidence="5 6">A2-S9</strain>
    </source>
</reference>
<dbReference type="Pfam" id="PF13579">
    <property type="entry name" value="Glyco_trans_4_4"/>
    <property type="match status" value="1"/>
</dbReference>
<dbReference type="Proteomes" id="UP000221580">
    <property type="component" value="Unassembled WGS sequence"/>
</dbReference>
<name>A0A7Z1GT65_9PSED</name>
<evidence type="ECO:0000313" key="6">
    <source>
        <dbReference type="Proteomes" id="UP000221580"/>
    </source>
</evidence>
<reference evidence="5 6" key="1">
    <citation type="submission" date="2017-09" db="EMBL/GenBank/DDBJ databases">
        <authorList>
            <person name="DeBolt S."/>
            <person name="Huntemann M."/>
            <person name="Clum A."/>
            <person name="Pillay M."/>
            <person name="Palaniappan K."/>
            <person name="Varghese N."/>
            <person name="Mikhailova N."/>
            <person name="Stamatis D."/>
            <person name="Reddy T."/>
            <person name="Daum C."/>
            <person name="Shapiro N."/>
            <person name="Ivanova N."/>
            <person name="Kyrpides N."/>
            <person name="Woyke T."/>
        </authorList>
    </citation>
    <scope>NUCLEOTIDE SEQUENCE [LARGE SCALE GENOMIC DNA]</scope>
    <source>
        <strain evidence="5 6">A2-S9</strain>
    </source>
</reference>
<evidence type="ECO:0000256" key="1">
    <source>
        <dbReference type="ARBA" id="ARBA00022676"/>
    </source>
</evidence>
<sequence length="403" mass="44584">MPRIAMIVWNEFRNDARVLKQARTLQAAGYQVTVFALHAPGVTHRKEVLAEGIRVVRVARSVRWGAANAGSPPSPGPFAAEQSMPLRRILSRLWVHAGLLLRIALHRAAVVHAHDVNTLPTAWLAARLSGARLVYDAHEISTSREGYARFRSWVGCVEKTLMPRAEGIITTTQSRARFFARAYGIARPLVLQNRPCLSATSPGQRIRLELGLRHPWPIVVYQGGLQQGRGLERLLRVAASLQGAYLVLIGSGRLTPALMALRTELGLTDRVHFIPTVALADLPSYTASADIGVQPIENTCLNHFTTDSNKLFEYVIAGLPVVATDFPEIRKIVRAYSIGLLVPAGSEQSLRTALQCLIDEPLLRQALAQNAKNAALHLNWERQESTLVALYERVLRRKTEVRV</sequence>
<dbReference type="SUPFAM" id="SSF53756">
    <property type="entry name" value="UDP-Glycosyltransferase/glycogen phosphorylase"/>
    <property type="match status" value="1"/>
</dbReference>
<evidence type="ECO:0000256" key="2">
    <source>
        <dbReference type="ARBA" id="ARBA00022679"/>
    </source>
</evidence>